<protein>
    <submittedName>
        <fullName evidence="1">Uncharacterized protein</fullName>
    </submittedName>
</protein>
<reference evidence="3 4" key="1">
    <citation type="submission" date="2016-10" db="EMBL/GenBank/DDBJ databases">
        <authorList>
            <person name="Varghese N."/>
            <person name="Submissions S."/>
        </authorList>
    </citation>
    <scope>NUCLEOTIDE SEQUENCE [LARGE SCALE GENOMIC DNA]</scope>
    <source>
        <strain evidence="2 3">NFIX06</strain>
        <strain evidence="1 4">NFIX08</strain>
    </source>
</reference>
<organism evidence="1 4">
    <name type="scientific">Kosakonia radicincitans</name>
    <dbReference type="NCBI Taxonomy" id="283686"/>
    <lineage>
        <taxon>Bacteria</taxon>
        <taxon>Pseudomonadati</taxon>
        <taxon>Pseudomonadota</taxon>
        <taxon>Gammaproteobacteria</taxon>
        <taxon>Enterobacterales</taxon>
        <taxon>Enterobacteriaceae</taxon>
        <taxon>Kosakonia</taxon>
    </lineage>
</organism>
<dbReference type="EMBL" id="FPAV01000001">
    <property type="protein sequence ID" value="SFT40935.1"/>
    <property type="molecule type" value="Genomic_DNA"/>
</dbReference>
<evidence type="ECO:0000313" key="4">
    <source>
        <dbReference type="Proteomes" id="UP000199173"/>
    </source>
</evidence>
<accession>A0AAX2ELV1</accession>
<dbReference type="Proteomes" id="UP000199173">
    <property type="component" value="Unassembled WGS sequence"/>
</dbReference>
<proteinExistence type="predicted"/>
<keyword evidence="3" id="KW-1185">Reference proteome</keyword>
<sequence>MTSRLVLHSALSLLHSVYCIFRQMFAIYSRNKFINLFIFDSKSTIHLFIHHLT</sequence>
<evidence type="ECO:0000313" key="2">
    <source>
        <dbReference type="EMBL" id="SFT40935.1"/>
    </source>
</evidence>
<dbReference type="Proteomes" id="UP000198760">
    <property type="component" value="Unassembled WGS sequence"/>
</dbReference>
<gene>
    <name evidence="2" type="ORF">SAMN03159428_00430</name>
    <name evidence="1" type="ORF">SAMN03159514_00431</name>
</gene>
<evidence type="ECO:0000313" key="3">
    <source>
        <dbReference type="Proteomes" id="UP000198760"/>
    </source>
</evidence>
<evidence type="ECO:0000313" key="1">
    <source>
        <dbReference type="EMBL" id="SFQ97752.1"/>
    </source>
</evidence>
<comment type="caution">
    <text evidence="1">The sequence shown here is derived from an EMBL/GenBank/DDBJ whole genome shotgun (WGS) entry which is preliminary data.</text>
</comment>
<dbReference type="EMBL" id="FOYJ01000001">
    <property type="protein sequence ID" value="SFQ97752.1"/>
    <property type="molecule type" value="Genomic_DNA"/>
</dbReference>
<dbReference type="AlphaFoldDB" id="A0AAX2ELV1"/>
<name>A0AAX2ELV1_9ENTR</name>